<comment type="catalytic activity">
    <reaction evidence="5">
        <text>7-aminomethyl-7-carbaguanosine(34) in tRNA + S-adenosyl-L-methionine = epoxyqueuosine(34) in tRNA + adenine + L-methionine + 2 H(+)</text>
        <dbReference type="Rhea" id="RHEA:32155"/>
        <dbReference type="Rhea" id="RHEA-COMP:10342"/>
        <dbReference type="Rhea" id="RHEA-COMP:18582"/>
        <dbReference type="ChEBI" id="CHEBI:15378"/>
        <dbReference type="ChEBI" id="CHEBI:16708"/>
        <dbReference type="ChEBI" id="CHEBI:57844"/>
        <dbReference type="ChEBI" id="CHEBI:59789"/>
        <dbReference type="ChEBI" id="CHEBI:82833"/>
        <dbReference type="ChEBI" id="CHEBI:194443"/>
        <dbReference type="EC" id="2.4.99.17"/>
    </reaction>
</comment>
<dbReference type="Proteomes" id="UP001324634">
    <property type="component" value="Chromosome"/>
</dbReference>
<evidence type="ECO:0000313" key="7">
    <source>
        <dbReference type="Proteomes" id="UP001324634"/>
    </source>
</evidence>
<evidence type="ECO:0000256" key="3">
    <source>
        <dbReference type="ARBA" id="ARBA00022691"/>
    </source>
</evidence>
<keyword evidence="1 5" id="KW-0963">Cytoplasm</keyword>
<gene>
    <name evidence="5 6" type="primary">queA</name>
    <name evidence="6" type="ORF">SOO65_14465</name>
</gene>
<comment type="pathway">
    <text evidence="5">tRNA modification; tRNA-queuosine biosynthesis.</text>
</comment>
<dbReference type="NCBIfam" id="TIGR00113">
    <property type="entry name" value="queA"/>
    <property type="match status" value="1"/>
</dbReference>
<dbReference type="Gene3D" id="3.40.1780.10">
    <property type="entry name" value="QueA-like"/>
    <property type="match status" value="2"/>
</dbReference>
<keyword evidence="2 5" id="KW-0808">Transferase</keyword>
<evidence type="ECO:0000313" key="6">
    <source>
        <dbReference type="EMBL" id="WPU63895.1"/>
    </source>
</evidence>
<dbReference type="PANTHER" id="PTHR30307">
    <property type="entry name" value="S-ADENOSYLMETHIONINE:TRNA RIBOSYLTRANSFERASE-ISOMERASE"/>
    <property type="match status" value="1"/>
</dbReference>
<dbReference type="InterPro" id="IPR036100">
    <property type="entry name" value="QueA_sf"/>
</dbReference>
<dbReference type="Gene3D" id="2.40.10.240">
    <property type="entry name" value="QueA-like"/>
    <property type="match status" value="1"/>
</dbReference>
<reference evidence="6 7" key="1">
    <citation type="submission" date="2023-11" db="EMBL/GenBank/DDBJ databases">
        <title>Peredibacter starrii A3.12.</title>
        <authorList>
            <person name="Mitchell R.J."/>
        </authorList>
    </citation>
    <scope>NUCLEOTIDE SEQUENCE [LARGE SCALE GENOMIC DNA]</scope>
    <source>
        <strain evidence="6 7">A3.12</strain>
    </source>
</reference>
<evidence type="ECO:0000256" key="4">
    <source>
        <dbReference type="ARBA" id="ARBA00022785"/>
    </source>
</evidence>
<dbReference type="InterPro" id="IPR042119">
    <property type="entry name" value="QueA_dom2"/>
</dbReference>
<dbReference type="RefSeq" id="WP_321391486.1">
    <property type="nucleotide sequence ID" value="NZ_CP139487.1"/>
</dbReference>
<dbReference type="EMBL" id="CP139487">
    <property type="protein sequence ID" value="WPU63895.1"/>
    <property type="molecule type" value="Genomic_DNA"/>
</dbReference>
<evidence type="ECO:0000256" key="5">
    <source>
        <dbReference type="HAMAP-Rule" id="MF_00113"/>
    </source>
</evidence>
<keyword evidence="3 5" id="KW-0949">S-adenosyl-L-methionine</keyword>
<keyword evidence="6" id="KW-0328">Glycosyltransferase</keyword>
<dbReference type="AlphaFoldDB" id="A0AAX4HKW8"/>
<keyword evidence="7" id="KW-1185">Reference proteome</keyword>
<evidence type="ECO:0000256" key="2">
    <source>
        <dbReference type="ARBA" id="ARBA00022679"/>
    </source>
</evidence>
<dbReference type="PANTHER" id="PTHR30307:SF0">
    <property type="entry name" value="S-ADENOSYLMETHIONINE:TRNA RIBOSYLTRANSFERASE-ISOMERASE"/>
    <property type="match status" value="1"/>
</dbReference>
<dbReference type="GO" id="GO:0008616">
    <property type="term" value="P:tRNA queuosine(34) biosynthetic process"/>
    <property type="evidence" value="ECO:0007669"/>
    <property type="project" value="UniProtKB-UniRule"/>
</dbReference>
<organism evidence="6 7">
    <name type="scientific">Peredibacter starrii</name>
    <dbReference type="NCBI Taxonomy" id="28202"/>
    <lineage>
        <taxon>Bacteria</taxon>
        <taxon>Pseudomonadati</taxon>
        <taxon>Bdellovibrionota</taxon>
        <taxon>Bacteriovoracia</taxon>
        <taxon>Bacteriovoracales</taxon>
        <taxon>Bacteriovoracaceae</taxon>
        <taxon>Peredibacter</taxon>
    </lineage>
</organism>
<accession>A0AAX4HKW8</accession>
<dbReference type="KEGG" id="psti:SOO65_14465"/>
<dbReference type="GO" id="GO:0005737">
    <property type="term" value="C:cytoplasm"/>
    <property type="evidence" value="ECO:0007669"/>
    <property type="project" value="UniProtKB-SubCell"/>
</dbReference>
<dbReference type="HAMAP" id="MF_00113">
    <property type="entry name" value="QueA"/>
    <property type="match status" value="1"/>
</dbReference>
<comment type="similarity">
    <text evidence="5">Belongs to the QueA family.</text>
</comment>
<dbReference type="InterPro" id="IPR003699">
    <property type="entry name" value="QueA"/>
</dbReference>
<proteinExistence type="inferred from homology"/>
<keyword evidence="4 5" id="KW-0671">Queuosine biosynthesis</keyword>
<evidence type="ECO:0000256" key="1">
    <source>
        <dbReference type="ARBA" id="ARBA00022490"/>
    </source>
</evidence>
<protein>
    <recommendedName>
        <fullName evidence="5">S-adenosylmethionine:tRNA ribosyltransferase-isomerase</fullName>
        <ecNumber evidence="5">2.4.99.17</ecNumber>
    </recommendedName>
    <alternativeName>
        <fullName evidence="5">Queuosine biosynthesis protein QueA</fullName>
    </alternativeName>
</protein>
<dbReference type="InterPro" id="IPR042118">
    <property type="entry name" value="QueA_dom1"/>
</dbReference>
<dbReference type="Pfam" id="PF02547">
    <property type="entry name" value="Queuosine_synth"/>
    <property type="match status" value="1"/>
</dbReference>
<dbReference type="EC" id="2.4.99.17" evidence="5"/>
<dbReference type="NCBIfam" id="NF001140">
    <property type="entry name" value="PRK00147.1"/>
    <property type="match status" value="1"/>
</dbReference>
<comment type="subunit">
    <text evidence="5">Monomer.</text>
</comment>
<dbReference type="GO" id="GO:0051075">
    <property type="term" value="F:S-adenosylmethionine:tRNA ribosyltransferase-isomerase activity"/>
    <property type="evidence" value="ECO:0007669"/>
    <property type="project" value="UniProtKB-EC"/>
</dbReference>
<name>A0AAX4HKW8_9BACT</name>
<dbReference type="SUPFAM" id="SSF111337">
    <property type="entry name" value="QueA-like"/>
    <property type="match status" value="1"/>
</dbReference>
<sequence>MTDFELSSYHFELPKELIADRPVPDRHSSKLLVYKEETGEIIHSTYSEITKFLPPHSTLVFNRSKVFPCRLIGNKPSGGEAEVFILSLLHDNDVYPAMIRAAGKRKVGDEFIFGNLKAHIVELRGGTFGVKFNLPHEALIKTLEEIGKIPIPPYIRGGESDEEDKRTYQTVYAAETGSVAAPTAGLHFSEELLQKIKNEGHEIATVTLHVGAGTFAPVKADNILDHKMHEEFFTIDKENLATIQKAKFRIAVGTTTLRTLESSWKNGNVQFDNPGSLNSTSIFLHPGKEVHSIDAMVTNFHLPESSLLMLVSALIGREKALEIYKIAIEKKYRFFSYGDGMLILRKGR</sequence>
<comment type="function">
    <text evidence="5">Transfers and isomerizes the ribose moiety from AdoMet to the 7-aminomethyl group of 7-deazaguanine (preQ1-tRNA) to give epoxyqueuosine (oQ-tRNA).</text>
</comment>
<comment type="subcellular location">
    <subcellularLocation>
        <location evidence="5">Cytoplasm</location>
    </subcellularLocation>
</comment>